<dbReference type="EMBL" id="BMCK01000004">
    <property type="protein sequence ID" value="GGD24512.1"/>
    <property type="molecule type" value="Genomic_DNA"/>
</dbReference>
<proteinExistence type="predicted"/>
<feature type="chain" id="PRO_5045275825" evidence="1">
    <location>
        <begin position="29"/>
        <end position="319"/>
    </location>
</feature>
<gene>
    <name evidence="2" type="ORF">GCM10007231_24620</name>
</gene>
<accession>A0ABQ1QEP8</accession>
<name>A0ABQ1QEP8_9ACTN</name>
<evidence type="ECO:0000313" key="3">
    <source>
        <dbReference type="Proteomes" id="UP000630594"/>
    </source>
</evidence>
<keyword evidence="1" id="KW-0732">Signal</keyword>
<organism evidence="2 3">
    <name type="scientific">Nocardioides daphniae</name>
    <dbReference type="NCBI Taxonomy" id="402297"/>
    <lineage>
        <taxon>Bacteria</taxon>
        <taxon>Bacillati</taxon>
        <taxon>Actinomycetota</taxon>
        <taxon>Actinomycetes</taxon>
        <taxon>Propionibacteriales</taxon>
        <taxon>Nocardioidaceae</taxon>
        <taxon>Nocardioides</taxon>
    </lineage>
</organism>
<dbReference type="Proteomes" id="UP000630594">
    <property type="component" value="Unassembled WGS sequence"/>
</dbReference>
<keyword evidence="3" id="KW-1185">Reference proteome</keyword>
<feature type="signal peptide" evidence="1">
    <location>
        <begin position="1"/>
        <end position="28"/>
    </location>
</feature>
<dbReference type="RefSeq" id="WP_188421949.1">
    <property type="nucleotide sequence ID" value="NZ_BMCK01000004.1"/>
</dbReference>
<comment type="caution">
    <text evidence="2">The sequence shown here is derived from an EMBL/GenBank/DDBJ whole genome shotgun (WGS) entry which is preliminary data.</text>
</comment>
<reference evidence="3" key="1">
    <citation type="journal article" date="2019" name="Int. J. Syst. Evol. Microbiol.">
        <title>The Global Catalogue of Microorganisms (GCM) 10K type strain sequencing project: providing services to taxonomists for standard genome sequencing and annotation.</title>
        <authorList>
            <consortium name="The Broad Institute Genomics Platform"/>
            <consortium name="The Broad Institute Genome Sequencing Center for Infectious Disease"/>
            <person name="Wu L."/>
            <person name="Ma J."/>
        </authorList>
    </citation>
    <scope>NUCLEOTIDE SEQUENCE [LARGE SCALE GENOMIC DNA]</scope>
    <source>
        <strain evidence="3">CCM 7403</strain>
    </source>
</reference>
<evidence type="ECO:0000313" key="2">
    <source>
        <dbReference type="EMBL" id="GGD24512.1"/>
    </source>
</evidence>
<evidence type="ECO:0000256" key="1">
    <source>
        <dbReference type="SAM" id="SignalP"/>
    </source>
</evidence>
<sequence length="319" mass="33702">MRKLLSTLAILTSLVAAGLVALVSPALADTECARTDSRTGVCILWVEVPGTPGDSGNTSGDGPKDTGSGAACYWDGRKQNIFKPPPGPVPCSTEYGYWSNDYNCYIQLLEPQPPAEDPLWEGHEPGDGAVYHCYQPQSDLVHIFWSADQPPNSGAGPTPREVALIAVDDMQLTAIRIGIAPEAIQGSIGLVGMPVWMWASSPDGSTWGPQTASASAGGITITATARVHKVTWNMGDGTTVICSAPGTPYRPSYGMRTSPDCGHTYTKSSASEPDHKFTVTATSDWVVEWEGAGQSGTIRLNGLVREARVAVGEAQVLVQ</sequence>
<protein>
    <submittedName>
        <fullName evidence="2">ATP/GTP-binding protein</fullName>
    </submittedName>
</protein>